<dbReference type="InterPro" id="IPR036770">
    <property type="entry name" value="Ankyrin_rpt-contain_sf"/>
</dbReference>
<dbReference type="SUPFAM" id="SSF48403">
    <property type="entry name" value="Ankyrin repeat"/>
    <property type="match status" value="1"/>
</dbReference>
<sequence>MNIKQYIDDINEIQHNILEYIEKEDDEEENFQNIISSFECKGTTKRKYEIKLVFRTLLKIAQNHHRTPNFFSKIEQILLYFKDEIKIFFTNADIFDIFKNNKRIILFLLEQKLMFIDEYVFSHISSQKFNSRNYHKYFEPEIESYFSSLHEFILLRTDSDKDKDKDDKKIEDKKKFDDFNSKRKKGENENELCQIIQQDLIEEFITLIKKENYSINSHIECSIFETNSFLLKNKKYSLIQYATFFGSPQIAKYLFLNGVKLNDSIWLYAIHGDDAEIIRLLEDKYKVKLENNSSLLFKCILESIKCHHNDITNYLRCNYVEIKFSNYYYKTVLRQMFHYYNTSYFSDYQNKKLFFKYACEYDYFTLVKLFLITKDIDLNEIVI</sequence>
<dbReference type="Gene3D" id="1.25.40.20">
    <property type="entry name" value="Ankyrin repeat-containing domain"/>
    <property type="match status" value="1"/>
</dbReference>
<dbReference type="EMBL" id="JAPFFF010000007">
    <property type="protein sequence ID" value="KAK8886774.1"/>
    <property type="molecule type" value="Genomic_DNA"/>
</dbReference>
<keyword evidence="1" id="KW-0175">Coiled coil</keyword>
<evidence type="ECO:0000313" key="3">
    <source>
        <dbReference type="Proteomes" id="UP001470230"/>
    </source>
</evidence>
<feature type="coiled-coil region" evidence="1">
    <location>
        <begin position="3"/>
        <end position="30"/>
    </location>
</feature>
<evidence type="ECO:0000313" key="2">
    <source>
        <dbReference type="EMBL" id="KAK8886774.1"/>
    </source>
</evidence>
<protein>
    <recommendedName>
        <fullName evidence="4">DUF3447 domain-containing protein</fullName>
    </recommendedName>
</protein>
<proteinExistence type="predicted"/>
<evidence type="ECO:0008006" key="4">
    <source>
        <dbReference type="Google" id="ProtNLM"/>
    </source>
</evidence>
<accession>A0ABR2K6T4</accession>
<gene>
    <name evidence="2" type="ORF">M9Y10_042244</name>
</gene>
<dbReference type="PANTHER" id="PTHR24159">
    <property type="match status" value="1"/>
</dbReference>
<comment type="caution">
    <text evidence="2">The sequence shown here is derived from an EMBL/GenBank/DDBJ whole genome shotgun (WGS) entry which is preliminary data.</text>
</comment>
<organism evidence="2 3">
    <name type="scientific">Tritrichomonas musculus</name>
    <dbReference type="NCBI Taxonomy" id="1915356"/>
    <lineage>
        <taxon>Eukaryota</taxon>
        <taxon>Metamonada</taxon>
        <taxon>Parabasalia</taxon>
        <taxon>Tritrichomonadida</taxon>
        <taxon>Tritrichomonadidae</taxon>
        <taxon>Tritrichomonas</taxon>
    </lineage>
</organism>
<dbReference type="PANTHER" id="PTHR24159:SF5">
    <property type="entry name" value="ANK_REP_REGION DOMAIN-CONTAINING PROTEIN"/>
    <property type="match status" value="1"/>
</dbReference>
<keyword evidence="3" id="KW-1185">Reference proteome</keyword>
<reference evidence="2 3" key="1">
    <citation type="submission" date="2024-04" db="EMBL/GenBank/DDBJ databases">
        <title>Tritrichomonas musculus Genome.</title>
        <authorList>
            <person name="Alves-Ferreira E."/>
            <person name="Grigg M."/>
            <person name="Lorenzi H."/>
            <person name="Galac M."/>
        </authorList>
    </citation>
    <scope>NUCLEOTIDE SEQUENCE [LARGE SCALE GENOMIC DNA]</scope>
    <source>
        <strain evidence="2 3">EAF2021</strain>
    </source>
</reference>
<dbReference type="Proteomes" id="UP001470230">
    <property type="component" value="Unassembled WGS sequence"/>
</dbReference>
<name>A0ABR2K6T4_9EUKA</name>
<evidence type="ECO:0000256" key="1">
    <source>
        <dbReference type="SAM" id="Coils"/>
    </source>
</evidence>